<evidence type="ECO:0000256" key="3">
    <source>
        <dbReference type="ARBA" id="ARBA00022490"/>
    </source>
</evidence>
<reference evidence="10" key="2">
    <citation type="submission" date="2025-09" db="UniProtKB">
        <authorList>
            <consortium name="Ensembl"/>
        </authorList>
    </citation>
    <scope>IDENTIFICATION</scope>
</reference>
<keyword evidence="11" id="KW-1185">Reference proteome</keyword>
<proteinExistence type="predicted"/>
<reference evidence="10" key="1">
    <citation type="submission" date="2025-08" db="UniProtKB">
        <authorList>
            <consortium name="Ensembl"/>
        </authorList>
    </citation>
    <scope>IDENTIFICATION</scope>
</reference>
<dbReference type="InterPro" id="IPR019510">
    <property type="entry name" value="AKAP7-like_phosphoesterase"/>
</dbReference>
<feature type="chain" id="PRO_5034752517" evidence="7">
    <location>
        <begin position="20"/>
        <end position="488"/>
    </location>
</feature>
<dbReference type="Pfam" id="PF10469">
    <property type="entry name" value="AKAP7_NLS"/>
    <property type="match status" value="1"/>
</dbReference>
<evidence type="ECO:0000256" key="1">
    <source>
        <dbReference type="ARBA" id="ARBA00004123"/>
    </source>
</evidence>
<feature type="domain" description="A-kinase anchor protein 7-like phosphoesterase" evidence="8">
    <location>
        <begin position="175"/>
        <end position="371"/>
    </location>
</feature>
<dbReference type="GO" id="GO:0005829">
    <property type="term" value="C:cytosol"/>
    <property type="evidence" value="ECO:0007669"/>
    <property type="project" value="TreeGrafter"/>
</dbReference>
<sequence>MRRLVATLRLRHALLLTAAPELPAPGQRAPLAGCRERRAAAAAARLLGSGRSMAQGWGAALPLPAGEEEQGPGAAAGDPPHGGGGESLEHEGLEKVQEKKIPKKKKRKKRRKGSQTPPDSRDCLMEEMPLANINIGDEFGITSTFEIYLKKRRKRATGRNNEEDSQTKKKREDQPNYFISIPITNPKITRDIQAVQDTIVQKDHRLSQAMARYGSLHVTLLVMHLSNEEEVGTAVGALLESKAAIEELLQGKHLDLSFQGIADFRNEVGFVKLTEGDHTIMLLKIAETMTKIFQEKGIMAGEKRTFKPHLTFMKLSKSPTLRKQVKKIDPKLYENFKNHYFGDETLYRLDLCSMLKKKQSNGYYHCESSITVARILSRSASFDITVSGTGHRDPRPPQGRQTAQAHNWSPEPCTGLTAKRQCEKNGAEPDDAELVSLSKRLVENAVLKAVQQYLEETQNKTRQTDGSPVKAEEAASGNKSENDSDNRK</sequence>
<evidence type="ECO:0000259" key="9">
    <source>
        <dbReference type="Pfam" id="PF10470"/>
    </source>
</evidence>
<keyword evidence="3" id="KW-0963">Cytoplasm</keyword>
<evidence type="ECO:0000313" key="11">
    <source>
        <dbReference type="Proteomes" id="UP000694393"/>
    </source>
</evidence>
<accession>A0A8C8SQV1</accession>
<evidence type="ECO:0000256" key="2">
    <source>
        <dbReference type="ARBA" id="ARBA00004496"/>
    </source>
</evidence>
<dbReference type="GO" id="GO:0010738">
    <property type="term" value="P:regulation of protein kinase A signaling"/>
    <property type="evidence" value="ECO:0007669"/>
    <property type="project" value="TreeGrafter"/>
</dbReference>
<dbReference type="FunFam" id="3.90.1140.10:FF:000004">
    <property type="entry name" value="A-kinase anchoring protein 7 isoform X1"/>
    <property type="match status" value="1"/>
</dbReference>
<evidence type="ECO:0000313" key="10">
    <source>
        <dbReference type="Ensembl" id="ENSPCEP00000022404.1"/>
    </source>
</evidence>
<protein>
    <submittedName>
        <fullName evidence="10">A-kinase anchoring protein 7</fullName>
    </submittedName>
</protein>
<evidence type="ECO:0000256" key="7">
    <source>
        <dbReference type="SAM" id="SignalP"/>
    </source>
</evidence>
<dbReference type="InterPro" id="IPR019511">
    <property type="entry name" value="AKAP7_RI-RII-bd_dom"/>
</dbReference>
<feature type="region of interest" description="Disordered" evidence="6">
    <location>
        <begin position="62"/>
        <end position="125"/>
    </location>
</feature>
<feature type="compositionally biased region" description="Basic and acidic residues" evidence="6">
    <location>
        <begin position="87"/>
        <end position="100"/>
    </location>
</feature>
<dbReference type="SUPFAM" id="SSF55144">
    <property type="entry name" value="LigT-like"/>
    <property type="match status" value="1"/>
</dbReference>
<feature type="region of interest" description="Disordered" evidence="6">
    <location>
        <begin position="386"/>
        <end position="415"/>
    </location>
</feature>
<comment type="subcellular location">
    <subcellularLocation>
        <location evidence="2">Cytoplasm</location>
    </subcellularLocation>
    <subcellularLocation>
        <location evidence="1">Nucleus</location>
    </subcellularLocation>
</comment>
<dbReference type="PANTHER" id="PTHR15934:SF6">
    <property type="entry name" value="A-KINASE ANCHOR PROTEIN 7 ISOFORM GAMMA"/>
    <property type="match status" value="1"/>
</dbReference>
<dbReference type="InterPro" id="IPR009097">
    <property type="entry name" value="Cyclic_Pdiesterase"/>
</dbReference>
<feature type="region of interest" description="Disordered" evidence="6">
    <location>
        <begin position="455"/>
        <end position="488"/>
    </location>
</feature>
<evidence type="ECO:0000259" key="8">
    <source>
        <dbReference type="Pfam" id="PF10469"/>
    </source>
</evidence>
<dbReference type="GO" id="GO:0034237">
    <property type="term" value="F:protein kinase A regulatory subunit binding"/>
    <property type="evidence" value="ECO:0007669"/>
    <property type="project" value="TreeGrafter"/>
</dbReference>
<feature type="compositionally biased region" description="Basic residues" evidence="6">
    <location>
        <begin position="101"/>
        <end position="113"/>
    </location>
</feature>
<organism evidence="10 11">
    <name type="scientific">Pelusios castaneus</name>
    <name type="common">West African mud turtle</name>
    <dbReference type="NCBI Taxonomy" id="367368"/>
    <lineage>
        <taxon>Eukaryota</taxon>
        <taxon>Metazoa</taxon>
        <taxon>Chordata</taxon>
        <taxon>Craniata</taxon>
        <taxon>Vertebrata</taxon>
        <taxon>Euteleostomi</taxon>
        <taxon>Archelosauria</taxon>
        <taxon>Testudinata</taxon>
        <taxon>Testudines</taxon>
        <taxon>Pleurodira</taxon>
        <taxon>Pelomedusidae</taxon>
        <taxon>Pelusios</taxon>
    </lineage>
</organism>
<evidence type="ECO:0000256" key="5">
    <source>
        <dbReference type="ARBA" id="ARBA00038702"/>
    </source>
</evidence>
<dbReference type="AlphaFoldDB" id="A0A8C8SQV1"/>
<feature type="domain" description="A-kinase anchor protein 7 RI-RII subunit-binding" evidence="9">
    <location>
        <begin position="427"/>
        <end position="482"/>
    </location>
</feature>
<keyword evidence="7" id="KW-0732">Signal</keyword>
<dbReference type="GO" id="GO:0005634">
    <property type="term" value="C:nucleus"/>
    <property type="evidence" value="ECO:0007669"/>
    <property type="project" value="UniProtKB-SubCell"/>
</dbReference>
<feature type="compositionally biased region" description="Basic and acidic residues" evidence="6">
    <location>
        <begin position="160"/>
        <end position="174"/>
    </location>
</feature>
<dbReference type="Gene3D" id="3.90.1140.10">
    <property type="entry name" value="Cyclic phosphodiesterase"/>
    <property type="match status" value="1"/>
</dbReference>
<evidence type="ECO:0000256" key="6">
    <source>
        <dbReference type="SAM" id="MobiDB-lite"/>
    </source>
</evidence>
<evidence type="ECO:0000256" key="4">
    <source>
        <dbReference type="ARBA" id="ARBA00023242"/>
    </source>
</evidence>
<name>A0A8C8SQV1_9SAUR</name>
<feature type="signal peptide" evidence="7">
    <location>
        <begin position="1"/>
        <end position="19"/>
    </location>
</feature>
<feature type="region of interest" description="Disordered" evidence="6">
    <location>
        <begin position="152"/>
        <end position="174"/>
    </location>
</feature>
<keyword evidence="4" id="KW-0539">Nucleus</keyword>
<dbReference type="PANTHER" id="PTHR15934">
    <property type="entry name" value="RNA 2',3'-CYCLIC PHOSPHODIESTERASE"/>
    <property type="match status" value="1"/>
</dbReference>
<comment type="subunit">
    <text evidence="5">Binds cAMP-dependent protein kinase (PKA). Interacts with PRKCA; only the cytoplasmic form is capable of interacting with PRKCA.</text>
</comment>
<dbReference type="Pfam" id="PF10470">
    <property type="entry name" value="AKAP7_RIRII_bdg"/>
    <property type="match status" value="1"/>
</dbReference>
<dbReference type="InterPro" id="IPR052641">
    <property type="entry name" value="AKAP7_isoform_gamma"/>
</dbReference>
<dbReference type="Ensembl" id="ENSPCET00000023157.1">
    <property type="protein sequence ID" value="ENSPCEP00000022404.1"/>
    <property type="gene ID" value="ENSPCEG00000017106.1"/>
</dbReference>
<dbReference type="Proteomes" id="UP000694393">
    <property type="component" value="Unplaced"/>
</dbReference>